<evidence type="ECO:0000313" key="11">
    <source>
        <dbReference type="EMBL" id="TPW36025.1"/>
    </source>
</evidence>
<proteinExistence type="inferred from homology"/>
<evidence type="ECO:0000256" key="2">
    <source>
        <dbReference type="ARBA" id="ARBA00022630"/>
    </source>
</evidence>
<sequence>MTASDPATPASHASGKTSPALEQLLSRASRDDLVAPAPEGQTLETILAAALRAPDHGRLRPWRYVAITGEARPAFAHEVLAAIDRQEPELPEKKREMRFARFSTTPLVLALGMHLQPESPIPVWEQEMAVGAAAMNVLNALHLAGFGGKWISGKFCDDPKLRESLGLKGDDRLAGFMFIGTPAGPRPVPGRPDPKAYLAFWKPGARVSFPVDRESAQPG</sequence>
<dbReference type="AlphaFoldDB" id="A0A506URP8"/>
<keyword evidence="6 7" id="KW-0520">NAD</keyword>
<feature type="binding site" description="in other chain" evidence="8">
    <location>
        <begin position="27"/>
        <end position="29"/>
    </location>
    <ligand>
        <name>FMN</name>
        <dbReference type="ChEBI" id="CHEBI:58210"/>
        <note>ligand shared between dimeric partners</note>
    </ligand>
</feature>
<evidence type="ECO:0000256" key="9">
    <source>
        <dbReference type="SAM" id="MobiDB-lite"/>
    </source>
</evidence>
<dbReference type="CDD" id="cd02135">
    <property type="entry name" value="YdjA-like"/>
    <property type="match status" value="1"/>
</dbReference>
<dbReference type="InterPro" id="IPR026021">
    <property type="entry name" value="YdjA-like"/>
</dbReference>
<keyword evidence="5 7" id="KW-0560">Oxidoreductase</keyword>
<organism evidence="11 12">
    <name type="scientific">Oecophyllibacter saccharovorans</name>
    <dbReference type="NCBI Taxonomy" id="2558360"/>
    <lineage>
        <taxon>Bacteria</taxon>
        <taxon>Pseudomonadati</taxon>
        <taxon>Pseudomonadota</taxon>
        <taxon>Alphaproteobacteria</taxon>
        <taxon>Acetobacterales</taxon>
        <taxon>Acetobacteraceae</taxon>
        <taxon>Oecophyllibacter</taxon>
    </lineage>
</organism>
<dbReference type="InterPro" id="IPR000415">
    <property type="entry name" value="Nitroreductase-like"/>
</dbReference>
<dbReference type="Gene3D" id="3.40.109.10">
    <property type="entry name" value="NADH Oxidase"/>
    <property type="match status" value="1"/>
</dbReference>
<evidence type="ECO:0000256" key="4">
    <source>
        <dbReference type="ARBA" id="ARBA00022857"/>
    </source>
</evidence>
<evidence type="ECO:0000256" key="5">
    <source>
        <dbReference type="ARBA" id="ARBA00023002"/>
    </source>
</evidence>
<evidence type="ECO:0000256" key="8">
    <source>
        <dbReference type="PIRSR" id="PIRSR000232-1"/>
    </source>
</evidence>
<evidence type="ECO:0000259" key="10">
    <source>
        <dbReference type="Pfam" id="PF00881"/>
    </source>
</evidence>
<dbReference type="SUPFAM" id="SSF55469">
    <property type="entry name" value="FMN-dependent nitroreductase-like"/>
    <property type="match status" value="1"/>
</dbReference>
<dbReference type="InterPro" id="IPR052530">
    <property type="entry name" value="NAD(P)H_nitroreductase"/>
</dbReference>
<gene>
    <name evidence="11" type="ORF">E3202_03750</name>
</gene>
<comment type="cofactor">
    <cofactor evidence="8">
        <name>FMN</name>
        <dbReference type="ChEBI" id="CHEBI:58210"/>
    </cofactor>
    <text evidence="8">Binds 1 FMN per subunit.</text>
</comment>
<name>A0A506URP8_9PROT</name>
<dbReference type="InterPro" id="IPR029479">
    <property type="entry name" value="Nitroreductase"/>
</dbReference>
<keyword evidence="2 7" id="KW-0285">Flavoprotein</keyword>
<dbReference type="GO" id="GO:0016491">
    <property type="term" value="F:oxidoreductase activity"/>
    <property type="evidence" value="ECO:0007669"/>
    <property type="project" value="UniProtKB-UniRule"/>
</dbReference>
<dbReference type="Proteomes" id="UP000315037">
    <property type="component" value="Unassembled WGS sequence"/>
</dbReference>
<feature type="binding site" description="in other chain" evidence="8">
    <location>
        <begin position="150"/>
        <end position="152"/>
    </location>
    <ligand>
        <name>FMN</name>
        <dbReference type="ChEBI" id="CHEBI:58210"/>
        <note>ligand shared between dimeric partners</note>
    </ligand>
</feature>
<dbReference type="EC" id="1.-.-.-" evidence="7"/>
<feature type="binding site" evidence="8">
    <location>
        <position position="52"/>
    </location>
    <ligand>
        <name>FMN</name>
        <dbReference type="ChEBI" id="CHEBI:58210"/>
        <note>ligand shared between dimeric partners</note>
    </ligand>
</feature>
<feature type="region of interest" description="Disordered" evidence="9">
    <location>
        <begin position="1"/>
        <end position="37"/>
    </location>
</feature>
<dbReference type="PANTHER" id="PTHR43821:SF1">
    <property type="entry name" value="NAD(P)H NITROREDUCTASE YDJA-RELATED"/>
    <property type="match status" value="1"/>
</dbReference>
<dbReference type="PIRSF" id="PIRSF000232">
    <property type="entry name" value="YdjA"/>
    <property type="match status" value="1"/>
</dbReference>
<comment type="similarity">
    <text evidence="1 7">Belongs to the nitroreductase family.</text>
</comment>
<reference evidence="11 12" key="1">
    <citation type="submission" date="2019-03" db="EMBL/GenBank/DDBJ databases">
        <title>The complete genome sequence of Neokomagataea sp. Jb2 NBRC113641.</title>
        <authorList>
            <person name="Chua K.-O."/>
            <person name="Chan K.-G."/>
            <person name="See-Too W.-S."/>
        </authorList>
    </citation>
    <scope>NUCLEOTIDE SEQUENCE [LARGE SCALE GENOMIC DNA]</scope>
    <source>
        <strain evidence="11 12">Jb2</strain>
    </source>
</reference>
<protein>
    <recommendedName>
        <fullName evidence="7">Putative NAD(P)H nitroreductase</fullName>
        <ecNumber evidence="7">1.-.-.-</ecNumber>
    </recommendedName>
</protein>
<feature type="binding site" evidence="8">
    <location>
        <position position="56"/>
    </location>
    <ligand>
        <name>FMN</name>
        <dbReference type="ChEBI" id="CHEBI:58210"/>
        <note>ligand shared between dimeric partners</note>
    </ligand>
</feature>
<comment type="caution">
    <text evidence="11">The sequence shown here is derived from an EMBL/GenBank/DDBJ whole genome shotgun (WGS) entry which is preliminary data.</text>
</comment>
<dbReference type="EMBL" id="SORZ01000001">
    <property type="protein sequence ID" value="TPW36025.1"/>
    <property type="molecule type" value="Genomic_DNA"/>
</dbReference>
<dbReference type="RefSeq" id="WP_165600382.1">
    <property type="nucleotide sequence ID" value="NZ_SORZ01000001.1"/>
</dbReference>
<evidence type="ECO:0000256" key="7">
    <source>
        <dbReference type="PIRNR" id="PIRNR000232"/>
    </source>
</evidence>
<keyword evidence="4 7" id="KW-0521">NADP</keyword>
<accession>A0A506URP8</accession>
<evidence type="ECO:0000256" key="3">
    <source>
        <dbReference type="ARBA" id="ARBA00022643"/>
    </source>
</evidence>
<dbReference type="PANTHER" id="PTHR43821">
    <property type="entry name" value="NAD(P)H NITROREDUCTASE YDJA-RELATED"/>
    <property type="match status" value="1"/>
</dbReference>
<keyword evidence="12" id="KW-1185">Reference proteome</keyword>
<dbReference type="Pfam" id="PF00881">
    <property type="entry name" value="Nitroreductase"/>
    <property type="match status" value="1"/>
</dbReference>
<evidence type="ECO:0000313" key="12">
    <source>
        <dbReference type="Proteomes" id="UP000315037"/>
    </source>
</evidence>
<evidence type="ECO:0000256" key="6">
    <source>
        <dbReference type="ARBA" id="ARBA00023027"/>
    </source>
</evidence>
<feature type="domain" description="Nitroreductase" evidence="10">
    <location>
        <begin position="39"/>
        <end position="180"/>
    </location>
</feature>
<evidence type="ECO:0000256" key="1">
    <source>
        <dbReference type="ARBA" id="ARBA00007118"/>
    </source>
</evidence>
<keyword evidence="3 7" id="KW-0288">FMN</keyword>